<organism evidence="1">
    <name type="scientific">marine metagenome</name>
    <dbReference type="NCBI Taxonomy" id="408172"/>
    <lineage>
        <taxon>unclassified sequences</taxon>
        <taxon>metagenomes</taxon>
        <taxon>ecological metagenomes</taxon>
    </lineage>
</organism>
<dbReference type="PANTHER" id="PTHR11669">
    <property type="entry name" value="REPLICATION FACTOR C / DNA POLYMERASE III GAMMA-TAU SUBUNIT"/>
    <property type="match status" value="1"/>
</dbReference>
<dbReference type="Pfam" id="PF13177">
    <property type="entry name" value="DNA_pol3_delta2"/>
    <property type="match status" value="1"/>
</dbReference>
<dbReference type="AlphaFoldDB" id="A0A382DJ49"/>
<accession>A0A382DJ49</accession>
<protein>
    <recommendedName>
        <fullName evidence="2">DNA-directed DNA polymerase</fullName>
    </recommendedName>
</protein>
<dbReference type="Gene3D" id="3.40.50.300">
    <property type="entry name" value="P-loop containing nucleotide triphosphate hydrolases"/>
    <property type="match status" value="1"/>
</dbReference>
<dbReference type="GO" id="GO:0006261">
    <property type="term" value="P:DNA-templated DNA replication"/>
    <property type="evidence" value="ECO:0007669"/>
    <property type="project" value="TreeGrafter"/>
</dbReference>
<dbReference type="SUPFAM" id="SSF52540">
    <property type="entry name" value="P-loop containing nucleoside triphosphate hydrolases"/>
    <property type="match status" value="1"/>
</dbReference>
<gene>
    <name evidence="1" type="ORF">METZ01_LOCUS190916</name>
</gene>
<dbReference type="InterPro" id="IPR050238">
    <property type="entry name" value="DNA_Rep/Repair_Clamp_Loader"/>
</dbReference>
<name>A0A382DJ49_9ZZZZ</name>
<dbReference type="PANTHER" id="PTHR11669:SF8">
    <property type="entry name" value="DNA POLYMERASE III SUBUNIT DELTA"/>
    <property type="match status" value="1"/>
</dbReference>
<dbReference type="InterPro" id="IPR027417">
    <property type="entry name" value="P-loop_NTPase"/>
</dbReference>
<evidence type="ECO:0008006" key="2">
    <source>
        <dbReference type="Google" id="ProtNLM"/>
    </source>
</evidence>
<dbReference type="EMBL" id="UINC01039496">
    <property type="protein sequence ID" value="SVB38062.1"/>
    <property type="molecule type" value="Genomic_DNA"/>
</dbReference>
<reference evidence="1" key="1">
    <citation type="submission" date="2018-05" db="EMBL/GenBank/DDBJ databases">
        <authorList>
            <person name="Lanie J.A."/>
            <person name="Ng W.-L."/>
            <person name="Kazmierczak K.M."/>
            <person name="Andrzejewski T.M."/>
            <person name="Davidsen T.M."/>
            <person name="Wayne K.J."/>
            <person name="Tettelin H."/>
            <person name="Glass J.I."/>
            <person name="Rusch D."/>
            <person name="Podicherti R."/>
            <person name="Tsui H.-C.T."/>
            <person name="Winkler M.E."/>
        </authorList>
    </citation>
    <scope>NUCLEOTIDE SEQUENCE</scope>
</reference>
<proteinExistence type="predicted"/>
<evidence type="ECO:0000313" key="1">
    <source>
        <dbReference type="EMBL" id="SVB38062.1"/>
    </source>
</evidence>
<sequence length="336" mass="38305">MAIDSLTWLYPNYLNLSSLVKTHDNAHGLLLVGHSGIGKRILAFQLAGDYLDSEKLKPKARAVFATNANEYHDSDLFHPDCHFVCPEENKTSIGINKIRKLKNDCLYKTSQKGKGKVGIIYPAELMQRPAATSLLKFLEEPPDETLLILIAENIHNLPETIISRVQIHNIKRPSFEETVGWLNNEKTEKDWQEIISLLGSRPLLINELGYEFLHTKIKKISMDLDSLVLKKSKPSEIAANWPKEDLDMMLKILYILISNLISDSIVQDNNNVKYLPSSFQGLNGTKLNYELCFNYLNEIAKIRHLLLKRKPLNWSLQITNLLTPIYADFNGLMQHG</sequence>